<comment type="catalytic activity">
    <reaction evidence="7">
        <text>a peptidoglycan chain = a peptidoglycan chain with N-acetyl-1,6-anhydromuramyl-[peptide] at the reducing end + a peptidoglycan chain with N-acetylglucosamine at the non-reducing end.</text>
        <dbReference type="EC" id="4.2.2.29"/>
    </reaction>
</comment>
<feature type="site" description="Important for catalytic activity" evidence="7">
    <location>
        <position position="214"/>
    </location>
</feature>
<evidence type="ECO:0000256" key="5">
    <source>
        <dbReference type="ARBA" id="ARBA00023239"/>
    </source>
</evidence>
<sequence length="333" mass="37001">MYKILVGILLLLAITASWSWNAYQTARNTSVVPGEHVAIDIKKGDSFENITSNLIAQNVQIKPFWFKIIALQEKATKKIKIGEYDLKGGMTVPELLAVLVAGKPRQYAITFPEGWAFKDILQEIANNPNLEHTLANTDYPTLMSKIGATLNHPEGVFFPDTYFFEKNTSDLALLKRAYDRMQTVLNEEWDKKAANLPLKTPYEALILASIVEKETGAKTERPTIAGVFTRRLEIGMLLQTDPTVIYGMGDNYKGNITLKDLHTPTAYNTYTIKGLPPTPIALPGRDAITATLHPEPGNNLYFVARSDGSGTHIFSASLKDHNAAVDTHQRNKN</sequence>
<comment type="function">
    <text evidence="7">Functions as a peptidoglycan terminase that cleaves nascent peptidoglycan strands endolytically to terminate their elongation.</text>
</comment>
<keyword evidence="4 7" id="KW-0472">Membrane</keyword>
<keyword evidence="7" id="KW-0997">Cell inner membrane</keyword>
<dbReference type="Pfam" id="PF02618">
    <property type="entry name" value="YceG"/>
    <property type="match status" value="1"/>
</dbReference>
<evidence type="ECO:0000256" key="6">
    <source>
        <dbReference type="ARBA" id="ARBA00023316"/>
    </source>
</evidence>
<organism evidence="9 10">
    <name type="scientific">Crenothrix polyspora</name>
    <dbReference type="NCBI Taxonomy" id="360316"/>
    <lineage>
        <taxon>Bacteria</taxon>
        <taxon>Pseudomonadati</taxon>
        <taxon>Pseudomonadota</taxon>
        <taxon>Gammaproteobacteria</taxon>
        <taxon>Methylococcales</taxon>
        <taxon>Crenotrichaceae</taxon>
        <taxon>Crenothrix</taxon>
    </lineage>
</organism>
<reference evidence="10" key="1">
    <citation type="submission" date="2017-02" db="EMBL/GenBank/DDBJ databases">
        <authorList>
            <person name="Daims H."/>
        </authorList>
    </citation>
    <scope>NUCLEOTIDE SEQUENCE [LARGE SCALE GENOMIC DNA]</scope>
</reference>
<dbReference type="AlphaFoldDB" id="A0A1R4HB90"/>
<feature type="chain" id="PRO_5012865139" description="Endolytic murein transglycosylase" evidence="8">
    <location>
        <begin position="23"/>
        <end position="333"/>
    </location>
</feature>
<dbReference type="GO" id="GO:0009252">
    <property type="term" value="P:peptidoglycan biosynthetic process"/>
    <property type="evidence" value="ECO:0007669"/>
    <property type="project" value="UniProtKB-UniRule"/>
</dbReference>
<evidence type="ECO:0000256" key="7">
    <source>
        <dbReference type="HAMAP-Rule" id="MF_02065"/>
    </source>
</evidence>
<dbReference type="Gene3D" id="3.30.160.60">
    <property type="entry name" value="Classic Zinc Finger"/>
    <property type="match status" value="1"/>
</dbReference>
<proteinExistence type="inferred from homology"/>
<dbReference type="GO" id="GO:0008932">
    <property type="term" value="F:lytic endotransglycosylase activity"/>
    <property type="evidence" value="ECO:0007669"/>
    <property type="project" value="UniProtKB-UniRule"/>
</dbReference>
<keyword evidence="5 7" id="KW-0456">Lyase</keyword>
<keyword evidence="10" id="KW-1185">Reference proteome</keyword>
<evidence type="ECO:0000313" key="9">
    <source>
        <dbReference type="EMBL" id="SJM93493.1"/>
    </source>
</evidence>
<dbReference type="HAMAP" id="MF_02065">
    <property type="entry name" value="MltG"/>
    <property type="match status" value="1"/>
</dbReference>
<evidence type="ECO:0000256" key="8">
    <source>
        <dbReference type="SAM" id="SignalP"/>
    </source>
</evidence>
<protein>
    <recommendedName>
        <fullName evidence="7">Endolytic murein transglycosylase</fullName>
        <ecNumber evidence="7">4.2.2.29</ecNumber>
    </recommendedName>
    <alternativeName>
        <fullName evidence="7">Peptidoglycan lytic transglycosylase</fullName>
    </alternativeName>
    <alternativeName>
        <fullName evidence="7">Peptidoglycan polymerization terminase</fullName>
    </alternativeName>
</protein>
<keyword evidence="1 7" id="KW-1003">Cell membrane</keyword>
<dbReference type="GO" id="GO:0005886">
    <property type="term" value="C:plasma membrane"/>
    <property type="evidence" value="ECO:0007669"/>
    <property type="project" value="UniProtKB-UniRule"/>
</dbReference>
<dbReference type="CDD" id="cd08010">
    <property type="entry name" value="MltG_like"/>
    <property type="match status" value="1"/>
</dbReference>
<dbReference type="Proteomes" id="UP000195442">
    <property type="component" value="Unassembled WGS sequence"/>
</dbReference>
<evidence type="ECO:0000256" key="4">
    <source>
        <dbReference type="ARBA" id="ARBA00023136"/>
    </source>
</evidence>
<evidence type="ECO:0000256" key="3">
    <source>
        <dbReference type="ARBA" id="ARBA00022989"/>
    </source>
</evidence>
<dbReference type="RefSeq" id="WP_087147398.1">
    <property type="nucleotide sequence ID" value="NZ_FUKJ01000262.1"/>
</dbReference>
<dbReference type="PANTHER" id="PTHR30518">
    <property type="entry name" value="ENDOLYTIC MUREIN TRANSGLYCOSYLASE"/>
    <property type="match status" value="1"/>
</dbReference>
<feature type="signal peptide" evidence="8">
    <location>
        <begin position="1"/>
        <end position="22"/>
    </location>
</feature>
<evidence type="ECO:0000256" key="2">
    <source>
        <dbReference type="ARBA" id="ARBA00022692"/>
    </source>
</evidence>
<name>A0A1R4HB90_9GAMM</name>
<keyword evidence="3 7" id="KW-1133">Transmembrane helix</keyword>
<dbReference type="EMBL" id="FUKJ01000262">
    <property type="protein sequence ID" value="SJM93493.1"/>
    <property type="molecule type" value="Genomic_DNA"/>
</dbReference>
<evidence type="ECO:0000313" key="10">
    <source>
        <dbReference type="Proteomes" id="UP000195442"/>
    </source>
</evidence>
<evidence type="ECO:0000256" key="1">
    <source>
        <dbReference type="ARBA" id="ARBA00022475"/>
    </source>
</evidence>
<dbReference type="PANTHER" id="PTHR30518:SF2">
    <property type="entry name" value="ENDOLYTIC MUREIN TRANSGLYCOSYLASE"/>
    <property type="match status" value="1"/>
</dbReference>
<dbReference type="OrthoDB" id="9814591at2"/>
<comment type="similarity">
    <text evidence="7">Belongs to the transglycosylase MltG family.</text>
</comment>
<keyword evidence="6 7" id="KW-0961">Cell wall biogenesis/degradation</keyword>
<keyword evidence="8" id="KW-0732">Signal</keyword>
<dbReference type="GO" id="GO:0071555">
    <property type="term" value="P:cell wall organization"/>
    <property type="evidence" value="ECO:0007669"/>
    <property type="project" value="UniProtKB-KW"/>
</dbReference>
<dbReference type="InterPro" id="IPR003770">
    <property type="entry name" value="MLTG-like"/>
</dbReference>
<dbReference type="Gene3D" id="3.30.1490.480">
    <property type="entry name" value="Endolytic murein transglycosylase"/>
    <property type="match status" value="1"/>
</dbReference>
<dbReference type="EC" id="4.2.2.29" evidence="7"/>
<keyword evidence="2 7" id="KW-0812">Transmembrane</keyword>
<dbReference type="NCBIfam" id="TIGR00247">
    <property type="entry name" value="endolytic transglycosylase MltG"/>
    <property type="match status" value="1"/>
</dbReference>
<gene>
    <name evidence="7" type="primary">mltG</name>
    <name evidence="9" type="ORF">CRENPOLYSF2_3340006</name>
</gene>
<accession>A0A1R4HB90</accession>